<protein>
    <submittedName>
        <fullName evidence="2">TlpA family protein disulfide reductase</fullName>
    </submittedName>
</protein>
<proteinExistence type="predicted"/>
<evidence type="ECO:0000313" key="2">
    <source>
        <dbReference type="EMBL" id="THU40813.1"/>
    </source>
</evidence>
<evidence type="ECO:0000313" key="3">
    <source>
        <dbReference type="Proteomes" id="UP000306918"/>
    </source>
</evidence>
<dbReference type="Gene3D" id="3.40.30.10">
    <property type="entry name" value="Glutaredoxin"/>
    <property type="match status" value="1"/>
</dbReference>
<dbReference type="SUPFAM" id="SSF52833">
    <property type="entry name" value="Thioredoxin-like"/>
    <property type="match status" value="1"/>
</dbReference>
<dbReference type="InterPro" id="IPR012336">
    <property type="entry name" value="Thioredoxin-like_fold"/>
</dbReference>
<keyword evidence="3" id="KW-1185">Reference proteome</keyword>
<reference evidence="2 3" key="1">
    <citation type="submission" date="2019-04" db="EMBL/GenBank/DDBJ databases">
        <title>Niastella caeni sp. nov., isolated from activated sludge.</title>
        <authorList>
            <person name="Sheng M."/>
        </authorList>
    </citation>
    <scope>NUCLEOTIDE SEQUENCE [LARGE SCALE GENOMIC DNA]</scope>
    <source>
        <strain evidence="2 3">HX-2-15</strain>
    </source>
</reference>
<dbReference type="PANTHER" id="PTHR42852">
    <property type="entry name" value="THIOL:DISULFIDE INTERCHANGE PROTEIN DSBE"/>
    <property type="match status" value="1"/>
</dbReference>
<evidence type="ECO:0000259" key="1">
    <source>
        <dbReference type="PROSITE" id="PS51352"/>
    </source>
</evidence>
<dbReference type="InterPro" id="IPR036249">
    <property type="entry name" value="Thioredoxin-like_sf"/>
</dbReference>
<dbReference type="InterPro" id="IPR050553">
    <property type="entry name" value="Thioredoxin_ResA/DsbE_sf"/>
</dbReference>
<dbReference type="PANTHER" id="PTHR42852:SF13">
    <property type="entry name" value="PROTEIN DIPZ"/>
    <property type="match status" value="1"/>
</dbReference>
<organism evidence="2 3">
    <name type="scientific">Niastella caeni</name>
    <dbReference type="NCBI Taxonomy" id="2569763"/>
    <lineage>
        <taxon>Bacteria</taxon>
        <taxon>Pseudomonadati</taxon>
        <taxon>Bacteroidota</taxon>
        <taxon>Chitinophagia</taxon>
        <taxon>Chitinophagales</taxon>
        <taxon>Chitinophagaceae</taxon>
        <taxon>Niastella</taxon>
    </lineage>
</organism>
<comment type="caution">
    <text evidence="2">The sequence shown here is derived from an EMBL/GenBank/DDBJ whole genome shotgun (WGS) entry which is preliminary data.</text>
</comment>
<dbReference type="CDD" id="cd02966">
    <property type="entry name" value="TlpA_like_family"/>
    <property type="match status" value="1"/>
</dbReference>
<dbReference type="Pfam" id="PF13905">
    <property type="entry name" value="Thioredoxin_8"/>
    <property type="match status" value="1"/>
</dbReference>
<dbReference type="PROSITE" id="PS51352">
    <property type="entry name" value="THIOREDOXIN_2"/>
    <property type="match status" value="1"/>
</dbReference>
<name>A0A4S8HYG1_9BACT</name>
<dbReference type="RefSeq" id="WP_136575305.1">
    <property type="nucleotide sequence ID" value="NZ_STFF01000001.1"/>
</dbReference>
<gene>
    <name evidence="2" type="ORF">FAM09_01490</name>
</gene>
<dbReference type="Proteomes" id="UP000306918">
    <property type="component" value="Unassembled WGS sequence"/>
</dbReference>
<feature type="domain" description="Thioredoxin" evidence="1">
    <location>
        <begin position="352"/>
        <end position="499"/>
    </location>
</feature>
<dbReference type="AlphaFoldDB" id="A0A4S8HYG1"/>
<sequence length="507" mass="58698">MINRRFLISIVFSLIVGSSFSQDEINSKLHEFNLTIKYNAPELEDTLYLSVGNLFYNNDDLLLKEPIKENGYCRFKITTGSYRGRLTVFKKRKSTDVFKGSFSDYIPITPTNMYWDASDSLIISITKKADFKSDYVYLGYEYIFEGKGFQKYLLRFKSDSISFDAPCCDFKQAFDSLYKYTDPYSRQIEAGINYLNKNKALVSKYYYDLLKADLISSKSSNRFTFLKDFFNDKIKLKDSLISNRFKRNLFQSLNEAEQCNIPAYILSQSKSYIYYLYEKINFQNLISNGFESHEMNFKTIITNYKGDVKDKLIVQSFLASNNLNKLNESLERALLIINNPECKVALSRLRARTPGFLAYNFKLPDTAGNIIELDDFKGKIVLIDFWFTGCGGCAKLYSKVLKNAEKHFSYDSNIVFISVSIDLGKEYWLKSIKSNVYTSSQSINLYTGGQGKDHPLIRYYGISMYPTVLLVNPEGKIYKYFSSIDNTEFLISEIRNVQTQNQLTFTK</sequence>
<dbReference type="EMBL" id="STFF01000001">
    <property type="protein sequence ID" value="THU40813.1"/>
    <property type="molecule type" value="Genomic_DNA"/>
</dbReference>
<accession>A0A4S8HYG1</accession>
<dbReference type="InterPro" id="IPR013766">
    <property type="entry name" value="Thioredoxin_domain"/>
</dbReference>
<dbReference type="OrthoDB" id="983020at2"/>